<feature type="compositionally biased region" description="Basic and acidic residues" evidence="1">
    <location>
        <begin position="117"/>
        <end position="134"/>
    </location>
</feature>
<feature type="compositionally biased region" description="Basic and acidic residues" evidence="1">
    <location>
        <begin position="46"/>
        <end position="65"/>
    </location>
</feature>
<dbReference type="EMBL" id="MKGL01000371">
    <property type="protein sequence ID" value="RNE99674.1"/>
    <property type="molecule type" value="Genomic_DNA"/>
</dbReference>
<feature type="compositionally biased region" description="Polar residues" evidence="1">
    <location>
        <begin position="93"/>
        <end position="102"/>
    </location>
</feature>
<reference evidence="2 3" key="1">
    <citation type="journal article" date="2018" name="BMC Genomics">
        <title>Genomic comparison of Trypanosoma conorhini and Trypanosoma rangeli to Trypanosoma cruzi strains of high and low virulence.</title>
        <authorList>
            <person name="Bradwell K.R."/>
            <person name="Koparde V.N."/>
            <person name="Matveyev A.V."/>
            <person name="Serrano M.G."/>
            <person name="Alves J.M."/>
            <person name="Parikh H."/>
            <person name="Huang B."/>
            <person name="Lee V."/>
            <person name="Espinosa-Alvarez O."/>
            <person name="Ortiz P.A."/>
            <person name="Costa-Martins A.G."/>
            <person name="Teixeira M.M."/>
            <person name="Buck G.A."/>
        </authorList>
    </citation>
    <scope>NUCLEOTIDE SEQUENCE [LARGE SCALE GENOMIC DNA]</scope>
    <source>
        <strain evidence="2 3">AM80</strain>
    </source>
</reference>
<feature type="region of interest" description="Disordered" evidence="1">
    <location>
        <begin position="208"/>
        <end position="238"/>
    </location>
</feature>
<accession>A0A3R7N3V3</accession>
<feature type="compositionally biased region" description="Polar residues" evidence="1">
    <location>
        <begin position="1"/>
        <end position="17"/>
    </location>
</feature>
<dbReference type="RefSeq" id="XP_029235331.1">
    <property type="nucleotide sequence ID" value="XM_029384886.1"/>
</dbReference>
<dbReference type="AlphaFoldDB" id="A0A3R7N3V3"/>
<dbReference type="VEuPathDB" id="TriTrypDB:TRSC58_04529"/>
<feature type="compositionally biased region" description="Basic and acidic residues" evidence="1">
    <location>
        <begin position="221"/>
        <end position="238"/>
    </location>
</feature>
<dbReference type="Proteomes" id="UP000283634">
    <property type="component" value="Unassembled WGS sequence"/>
</dbReference>
<feature type="region of interest" description="Disordered" evidence="1">
    <location>
        <begin position="557"/>
        <end position="579"/>
    </location>
</feature>
<feature type="compositionally biased region" description="Polar residues" evidence="1">
    <location>
        <begin position="451"/>
        <end position="463"/>
    </location>
</feature>
<evidence type="ECO:0000256" key="1">
    <source>
        <dbReference type="SAM" id="MobiDB-lite"/>
    </source>
</evidence>
<feature type="region of interest" description="Disordered" evidence="1">
    <location>
        <begin position="255"/>
        <end position="278"/>
    </location>
</feature>
<feature type="compositionally biased region" description="Basic and acidic residues" evidence="1">
    <location>
        <begin position="492"/>
        <end position="505"/>
    </location>
</feature>
<dbReference type="GeneID" id="40332059"/>
<gene>
    <name evidence="2" type="ORF">TraAM80_08126</name>
</gene>
<keyword evidence="3" id="KW-1185">Reference proteome</keyword>
<protein>
    <submittedName>
        <fullName evidence="2">Uncharacterized protein</fullName>
    </submittedName>
</protein>
<feature type="compositionally biased region" description="Polar residues" evidence="1">
    <location>
        <begin position="510"/>
        <end position="520"/>
    </location>
</feature>
<sequence>MGNCCSSRKNSVANSKTTRQERREAAKNKPGSFELHSQALKQPLTELRRTPPQHSDENPEDQEHKWVLIPLPEENTFDKIGVGESKKVERTNAGETPSSATQLEKGVERPTNNSNLEKLEADEFHGDREAKEVEGMAQQSDAEINRVPAQPSETGDPVKVVLPVLNGRGNSNNSSVWSAPEEGSVRETAAGAISTVVVAMPTLLPPLLLGTSDSDSEAAEEDAREKADEKEAGTTRNQHEVLVSSVVVSPTVVSETLRNTEEEPLHPSKDEKQTQVSDCNEFNKENDASFKMNENKTVSFTNDAKEAEVLEAVKPCFLVNDKSHDNDSGIGSDSKGARGSGSGSGGNVLAHIIRRSAGKEPQISAVSDDGEFSGQGALEAHEDVVEFNVEFTDEDGADGKHAGDPYILSEGSEVGGNDASSKTTHKEYPNKIVHWGDDDDGYAGREGRGSGQKTGESSVTKKGNSVGCVDSGSSDDGGERDRLVAILFRAQTKQEDGEKKDEKKTSTTSPHGNLITTKTVGQPAALKTTSLLQEHKSVFGATKNSLLPARPRVVTIISPSPVTPQSRDSHDDENGNPIF</sequence>
<feature type="region of interest" description="Disordered" evidence="1">
    <location>
        <begin position="320"/>
        <end position="373"/>
    </location>
</feature>
<organism evidence="2 3">
    <name type="scientific">Trypanosoma rangeli</name>
    <dbReference type="NCBI Taxonomy" id="5698"/>
    <lineage>
        <taxon>Eukaryota</taxon>
        <taxon>Discoba</taxon>
        <taxon>Euglenozoa</taxon>
        <taxon>Kinetoplastea</taxon>
        <taxon>Metakinetoplastina</taxon>
        <taxon>Trypanosomatida</taxon>
        <taxon>Trypanosomatidae</taxon>
        <taxon>Trypanosoma</taxon>
        <taxon>Herpetosoma</taxon>
    </lineage>
</organism>
<name>A0A3R7N3V3_TRYRA</name>
<comment type="caution">
    <text evidence="2">The sequence shown here is derived from an EMBL/GenBank/DDBJ whole genome shotgun (WGS) entry which is preliminary data.</text>
</comment>
<feature type="compositionally biased region" description="Basic and acidic residues" evidence="1">
    <location>
        <begin position="18"/>
        <end position="27"/>
    </location>
</feature>
<dbReference type="OrthoDB" id="247145at2759"/>
<feature type="region of interest" description="Disordered" evidence="1">
    <location>
        <begin position="78"/>
        <end position="157"/>
    </location>
</feature>
<feature type="compositionally biased region" description="Basic and acidic residues" evidence="1">
    <location>
        <begin position="258"/>
        <end position="273"/>
    </location>
</feature>
<dbReference type="OMA" id="PEDQEHK"/>
<evidence type="ECO:0000313" key="3">
    <source>
        <dbReference type="Proteomes" id="UP000283634"/>
    </source>
</evidence>
<evidence type="ECO:0000313" key="2">
    <source>
        <dbReference type="EMBL" id="RNE99674.1"/>
    </source>
</evidence>
<proteinExistence type="predicted"/>
<feature type="region of interest" description="Disordered" evidence="1">
    <location>
        <begin position="393"/>
        <end position="521"/>
    </location>
</feature>
<feature type="region of interest" description="Disordered" evidence="1">
    <location>
        <begin position="1"/>
        <end position="65"/>
    </location>
</feature>
<feature type="compositionally biased region" description="Polar residues" evidence="1">
    <location>
        <begin position="557"/>
        <end position="566"/>
    </location>
</feature>